<sequence>MIEADVIGTLFEAAGDDEAEAVPLPGWHVNITTEGLAARPDLAPFVVTPTTLRRVWAGDDPAAPVVTVALRFADQAAAEAALGG</sequence>
<gene>
    <name evidence="1" type="ORF">ACFFGE_05365</name>
</gene>
<reference evidence="1 2" key="1">
    <citation type="submission" date="2024-09" db="EMBL/GenBank/DDBJ databases">
        <authorList>
            <person name="Sun Q."/>
            <person name="Mori K."/>
        </authorList>
    </citation>
    <scope>NUCLEOTIDE SEQUENCE [LARGE SCALE GENOMIC DNA]</scope>
    <source>
        <strain evidence="1 2">NCAIM B.02621</strain>
    </source>
</reference>
<evidence type="ECO:0000313" key="1">
    <source>
        <dbReference type="EMBL" id="MFC0633308.1"/>
    </source>
</evidence>
<organism evidence="1 2">
    <name type="scientific">Brevundimonas balnearis</name>
    <dbReference type="NCBI Taxonomy" id="1572858"/>
    <lineage>
        <taxon>Bacteria</taxon>
        <taxon>Pseudomonadati</taxon>
        <taxon>Pseudomonadota</taxon>
        <taxon>Alphaproteobacteria</taxon>
        <taxon>Caulobacterales</taxon>
        <taxon>Caulobacteraceae</taxon>
        <taxon>Brevundimonas</taxon>
    </lineage>
</organism>
<dbReference type="Proteomes" id="UP001589906">
    <property type="component" value="Unassembled WGS sequence"/>
</dbReference>
<dbReference type="RefSeq" id="WP_376835039.1">
    <property type="nucleotide sequence ID" value="NZ_JBHLSW010000003.1"/>
</dbReference>
<accession>A0ABV6R400</accession>
<proteinExistence type="predicted"/>
<comment type="caution">
    <text evidence="1">The sequence shown here is derived from an EMBL/GenBank/DDBJ whole genome shotgun (WGS) entry which is preliminary data.</text>
</comment>
<name>A0ABV6R400_9CAUL</name>
<protein>
    <submittedName>
        <fullName evidence="1">Uncharacterized protein</fullName>
    </submittedName>
</protein>
<keyword evidence="2" id="KW-1185">Reference proteome</keyword>
<evidence type="ECO:0000313" key="2">
    <source>
        <dbReference type="Proteomes" id="UP001589906"/>
    </source>
</evidence>
<dbReference type="EMBL" id="JBHLSW010000003">
    <property type="protein sequence ID" value="MFC0633308.1"/>
    <property type="molecule type" value="Genomic_DNA"/>
</dbReference>